<dbReference type="Gene3D" id="1.10.274.10">
    <property type="entry name" value="PtsI, HPr-binding domain"/>
    <property type="match status" value="1"/>
</dbReference>
<dbReference type="PRINTS" id="PR01736">
    <property type="entry name" value="PHPHTRNFRASE"/>
</dbReference>
<dbReference type="PRINTS" id="PR00107">
    <property type="entry name" value="PHOSPHOCPHPR"/>
</dbReference>
<dbReference type="SUPFAM" id="SSF55594">
    <property type="entry name" value="HPr-like"/>
    <property type="match status" value="1"/>
</dbReference>
<dbReference type="Gene3D" id="3.20.20.60">
    <property type="entry name" value="Phosphoenolpyruvate-binding domains"/>
    <property type="match status" value="1"/>
</dbReference>
<name>A0A1W1CHX4_9ZZZZ</name>
<accession>A0A1W1CHX4</accession>
<dbReference type="AlphaFoldDB" id="A0A1W1CHX4"/>
<dbReference type="PANTHER" id="PTHR46244">
    <property type="entry name" value="PHOSPHOENOLPYRUVATE-PROTEIN PHOSPHOTRANSFERASE"/>
    <property type="match status" value="1"/>
</dbReference>
<dbReference type="Pfam" id="PF00391">
    <property type="entry name" value="PEP-utilizers"/>
    <property type="match status" value="1"/>
</dbReference>
<evidence type="ECO:0000256" key="3">
    <source>
        <dbReference type="ARBA" id="ARBA00022679"/>
    </source>
</evidence>
<dbReference type="InterPro" id="IPR000032">
    <property type="entry name" value="HPr-like"/>
</dbReference>
<dbReference type="EMBL" id="FPHL01000039">
    <property type="protein sequence ID" value="SFV65345.1"/>
    <property type="molecule type" value="Genomic_DNA"/>
</dbReference>
<dbReference type="InterPro" id="IPR015813">
    <property type="entry name" value="Pyrv/PenolPyrv_kinase-like_dom"/>
</dbReference>
<feature type="domain" description="HPr" evidence="7">
    <location>
        <begin position="13"/>
        <end position="109"/>
    </location>
</feature>
<dbReference type="Gene3D" id="3.30.1340.10">
    <property type="entry name" value="HPr-like"/>
    <property type="match status" value="1"/>
</dbReference>
<evidence type="ECO:0000256" key="6">
    <source>
        <dbReference type="ARBA" id="ARBA00022842"/>
    </source>
</evidence>
<evidence type="ECO:0000256" key="1">
    <source>
        <dbReference type="ARBA" id="ARBA00001946"/>
    </source>
</evidence>
<keyword evidence="4" id="KW-0479">Metal-binding</keyword>
<evidence type="ECO:0000256" key="2">
    <source>
        <dbReference type="ARBA" id="ARBA00007837"/>
    </source>
</evidence>
<organism evidence="8">
    <name type="scientific">hydrothermal vent metagenome</name>
    <dbReference type="NCBI Taxonomy" id="652676"/>
    <lineage>
        <taxon>unclassified sequences</taxon>
        <taxon>metagenomes</taxon>
        <taxon>ecological metagenomes</taxon>
    </lineage>
</organism>
<dbReference type="InterPro" id="IPR050499">
    <property type="entry name" value="PEP-utilizing_PTS_enzyme"/>
</dbReference>
<dbReference type="InterPro" id="IPR035895">
    <property type="entry name" value="HPr-like_sf"/>
</dbReference>
<dbReference type="Pfam" id="PF00381">
    <property type="entry name" value="PTS-HPr"/>
    <property type="match status" value="1"/>
</dbReference>
<keyword evidence="8" id="KW-0670">Pyruvate</keyword>
<dbReference type="NCBIfam" id="TIGR01003">
    <property type="entry name" value="PTS_HPr_family"/>
    <property type="match status" value="1"/>
</dbReference>
<evidence type="ECO:0000256" key="4">
    <source>
        <dbReference type="ARBA" id="ARBA00022723"/>
    </source>
</evidence>
<comment type="cofactor">
    <cofactor evidence="1">
        <name>Mg(2+)</name>
        <dbReference type="ChEBI" id="CHEBI:18420"/>
    </cofactor>
</comment>
<keyword evidence="3 8" id="KW-0808">Transferase</keyword>
<dbReference type="InterPro" id="IPR000121">
    <property type="entry name" value="PEP_util_C"/>
</dbReference>
<keyword evidence="6" id="KW-0460">Magnesium</keyword>
<dbReference type="PANTHER" id="PTHR46244:SF6">
    <property type="entry name" value="PHOSPHOENOLPYRUVATE-PROTEIN PHOSPHOTRANSFERASE"/>
    <property type="match status" value="1"/>
</dbReference>
<dbReference type="InterPro" id="IPR008279">
    <property type="entry name" value="PEP-util_enz_mobile_dom"/>
</dbReference>
<reference evidence="8" key="1">
    <citation type="submission" date="2016-10" db="EMBL/GenBank/DDBJ databases">
        <authorList>
            <person name="de Groot N.N."/>
        </authorList>
    </citation>
    <scope>NUCLEOTIDE SEQUENCE</scope>
</reference>
<dbReference type="PROSITE" id="PS51350">
    <property type="entry name" value="PTS_HPR_DOM"/>
    <property type="match status" value="1"/>
</dbReference>
<dbReference type="GO" id="GO:0046872">
    <property type="term" value="F:metal ion binding"/>
    <property type="evidence" value="ECO:0007669"/>
    <property type="project" value="UniProtKB-KW"/>
</dbReference>
<comment type="similarity">
    <text evidence="2">Belongs to the PEP-utilizing enzyme family.</text>
</comment>
<dbReference type="InterPro" id="IPR036637">
    <property type="entry name" value="Phosphohistidine_dom_sf"/>
</dbReference>
<dbReference type="GO" id="GO:0009401">
    <property type="term" value="P:phosphoenolpyruvate-dependent sugar phosphotransferase system"/>
    <property type="evidence" value="ECO:0007669"/>
    <property type="project" value="InterPro"/>
</dbReference>
<dbReference type="GO" id="GO:0016301">
    <property type="term" value="F:kinase activity"/>
    <property type="evidence" value="ECO:0007669"/>
    <property type="project" value="UniProtKB-KW"/>
</dbReference>
<dbReference type="EC" id="2.7.3.9" evidence="8"/>
<dbReference type="SUPFAM" id="SSF51621">
    <property type="entry name" value="Phosphoenolpyruvate/pyruvate domain"/>
    <property type="match status" value="1"/>
</dbReference>
<proteinExistence type="inferred from homology"/>
<evidence type="ECO:0000313" key="8">
    <source>
        <dbReference type="EMBL" id="SFV65345.1"/>
    </source>
</evidence>
<dbReference type="Pfam" id="PF02896">
    <property type="entry name" value="PEP-utilizers_C"/>
    <property type="match status" value="1"/>
</dbReference>
<dbReference type="InterPro" id="IPR036618">
    <property type="entry name" value="PtsI_HPr-bd_sf"/>
</dbReference>
<keyword evidence="5" id="KW-0418">Kinase</keyword>
<dbReference type="Gene3D" id="3.50.30.10">
    <property type="entry name" value="Phosphohistidine domain"/>
    <property type="match status" value="1"/>
</dbReference>
<evidence type="ECO:0000256" key="5">
    <source>
        <dbReference type="ARBA" id="ARBA00022777"/>
    </source>
</evidence>
<gene>
    <name evidence="8" type="ORF">MNB_SV-10-1418</name>
</gene>
<dbReference type="GO" id="GO:0008965">
    <property type="term" value="F:phosphoenolpyruvate-protein phosphotransferase activity"/>
    <property type="evidence" value="ECO:0007669"/>
    <property type="project" value="UniProtKB-EC"/>
</dbReference>
<protein>
    <submittedName>
        <fullName evidence="8">Phosphoenolpyruvate-protein phosphotransferase of PTS system</fullName>
        <ecNumber evidence="8">2.7.3.9</ecNumber>
    </submittedName>
</protein>
<evidence type="ECO:0000259" key="7">
    <source>
        <dbReference type="PROSITE" id="PS51350"/>
    </source>
</evidence>
<dbReference type="SUPFAM" id="SSF52009">
    <property type="entry name" value="Phosphohistidine domain"/>
    <property type="match status" value="1"/>
</dbReference>
<dbReference type="InterPro" id="IPR040442">
    <property type="entry name" value="Pyrv_kinase-like_dom_sf"/>
</dbReference>
<sequence length="610" mass="67960">MLQLFQQLFGKKPHTIQLHISSANGFHLRPVAEFVNTAKTFACDISALHQHKSVSAKSVNALLSLGLEKGDSFTLLARGKDAKAATETLQTLFARLMREDKEVSTLGKESQVYDGQIIEGEIISRGVVIAPACRYAEREFATEARLDFSEALAKSLDELETLYLAHKEEENGSIYLAQKALLHAIADDLDSFETFELTIAEASAHLAGSKMASKIIDYKDILRRVKNHRGIKTEMILPETSAILLAEDLLPSQITQLSNSRIEGVVLKKTTLTSHTAILLRAAGIPSLIADYSTVKEHRRVILDANSGMIVTKPSEKDLAEAEKRKTEDRKQRDIAANRRFEKALTRTQRQIHVLSNVTDIDSAKEAREEGAEGIGLLRTEFLFKNRKPSIEEQTKAYTEIFSCFENITVRTLDVGGDKKLPYLTLQEEDNPFLGIRGIRLFKTHSQLMEEQLHAIFLAANGRPVKVMFPMVSTVEEFVQAKAFAFRTAEKYDLDISAMLFGIMVEVPSVLFLIKDFNRVTDFYSIGTNDLTQYLFAIERTHPSLKVDEYSSVVFDAIKTVIDQADKPVSICGELAADPKAVGTLLKIGIETLSVSPKSIAATKEEIRHV</sequence>